<protein>
    <submittedName>
        <fullName evidence="5">Tapasin-related protein-like</fullName>
    </submittedName>
</protein>
<dbReference type="InterPro" id="IPR013106">
    <property type="entry name" value="Ig_V-set"/>
</dbReference>
<dbReference type="SUPFAM" id="SSF48726">
    <property type="entry name" value="Immunoglobulin"/>
    <property type="match status" value="2"/>
</dbReference>
<keyword evidence="2" id="KW-0812">Transmembrane</keyword>
<dbReference type="InParanoid" id="A0A6P5LVV0"/>
<dbReference type="PROSITE" id="PS50835">
    <property type="entry name" value="IG_LIKE"/>
    <property type="match status" value="1"/>
</dbReference>
<evidence type="ECO:0000313" key="4">
    <source>
        <dbReference type="Proteomes" id="UP000515140"/>
    </source>
</evidence>
<dbReference type="PROSITE" id="PS00290">
    <property type="entry name" value="IG_MHC"/>
    <property type="match status" value="1"/>
</dbReference>
<dbReference type="InterPro" id="IPR036179">
    <property type="entry name" value="Ig-like_dom_sf"/>
</dbReference>
<dbReference type="GeneID" id="110222160"/>
<feature type="domain" description="Ig-like" evidence="3">
    <location>
        <begin position="81"/>
        <end position="185"/>
    </location>
</feature>
<keyword evidence="4" id="KW-1185">Reference proteome</keyword>
<sequence>MWIFRQKGGWHQEVLKYAGKQGQVTHLHKQAEAFPSEIPRGNASVRLTNMAVKDQGSYFCSVSIAGLHGQLGIDVAVVEAPKVTISPQTPTLTLKEGEEQKLACDVSRYFPLEAHVQWLREPMEGRMLPEVVRNVIFSNHRQSSDETYSFSSYFLLKASLRDDGVRYTCRVEHESLQFPIRKSITIRVTEKSGPGLWLLIIFAVVMTLLGYFLKYLHQVRSMDKRKPY</sequence>
<keyword evidence="1" id="KW-0393">Immunoglobulin domain</keyword>
<dbReference type="InterPro" id="IPR050380">
    <property type="entry name" value="Immune_Resp_Modulators"/>
</dbReference>
<reference evidence="5" key="1">
    <citation type="submission" date="2025-08" db="UniProtKB">
        <authorList>
            <consortium name="RefSeq"/>
        </authorList>
    </citation>
    <scope>IDENTIFICATION</scope>
    <source>
        <tissue evidence="5">Spleen</tissue>
    </source>
</reference>
<dbReference type="InterPro" id="IPR003006">
    <property type="entry name" value="Ig/MHC_CS"/>
</dbReference>
<organism evidence="4 5">
    <name type="scientific">Phascolarctos cinereus</name>
    <name type="common">Koala</name>
    <dbReference type="NCBI Taxonomy" id="38626"/>
    <lineage>
        <taxon>Eukaryota</taxon>
        <taxon>Metazoa</taxon>
        <taxon>Chordata</taxon>
        <taxon>Craniata</taxon>
        <taxon>Vertebrata</taxon>
        <taxon>Euteleostomi</taxon>
        <taxon>Mammalia</taxon>
        <taxon>Metatheria</taxon>
        <taxon>Diprotodontia</taxon>
        <taxon>Phascolarctidae</taxon>
        <taxon>Phascolarctos</taxon>
    </lineage>
</organism>
<evidence type="ECO:0000256" key="2">
    <source>
        <dbReference type="SAM" id="Phobius"/>
    </source>
</evidence>
<dbReference type="Proteomes" id="UP000515140">
    <property type="component" value="Unplaced"/>
</dbReference>
<gene>
    <name evidence="5" type="primary">LOC110222160</name>
</gene>
<feature type="transmembrane region" description="Helical" evidence="2">
    <location>
        <begin position="196"/>
        <end position="216"/>
    </location>
</feature>
<dbReference type="InterPro" id="IPR013783">
    <property type="entry name" value="Ig-like_fold"/>
</dbReference>
<keyword evidence="2" id="KW-0472">Membrane</keyword>
<dbReference type="KEGG" id="pcw:110222160"/>
<dbReference type="Gene3D" id="2.60.40.10">
    <property type="entry name" value="Immunoglobulins"/>
    <property type="match status" value="2"/>
</dbReference>
<evidence type="ECO:0000256" key="1">
    <source>
        <dbReference type="ARBA" id="ARBA00023319"/>
    </source>
</evidence>
<evidence type="ECO:0000259" key="3">
    <source>
        <dbReference type="PROSITE" id="PS50835"/>
    </source>
</evidence>
<accession>A0A6P5LVV0</accession>
<dbReference type="InterPro" id="IPR003597">
    <property type="entry name" value="Ig_C1-set"/>
</dbReference>
<name>A0A6P5LVV0_PHACI</name>
<dbReference type="PANTHER" id="PTHR23411">
    <property type="entry name" value="TAPASIN"/>
    <property type="match status" value="1"/>
</dbReference>
<proteinExistence type="predicted"/>
<dbReference type="Pfam" id="PF07686">
    <property type="entry name" value="V-set"/>
    <property type="match status" value="1"/>
</dbReference>
<dbReference type="RefSeq" id="XP_020862690.1">
    <property type="nucleotide sequence ID" value="XM_021007031.1"/>
</dbReference>
<evidence type="ECO:0000313" key="5">
    <source>
        <dbReference type="RefSeq" id="XP_020862690.1"/>
    </source>
</evidence>
<dbReference type="InterPro" id="IPR007110">
    <property type="entry name" value="Ig-like_dom"/>
</dbReference>
<dbReference type="Pfam" id="PF07654">
    <property type="entry name" value="C1-set"/>
    <property type="match status" value="1"/>
</dbReference>
<keyword evidence="2" id="KW-1133">Transmembrane helix</keyword>
<dbReference type="SMART" id="SM00407">
    <property type="entry name" value="IGc1"/>
    <property type="match status" value="1"/>
</dbReference>
<dbReference type="AlphaFoldDB" id="A0A6P5LVV0"/>